<accession>A0A8R1DXS4</accession>
<evidence type="ECO:0000256" key="2">
    <source>
        <dbReference type="SAM" id="Phobius"/>
    </source>
</evidence>
<organism evidence="3 4">
    <name type="scientific">Caenorhabditis japonica</name>
    <dbReference type="NCBI Taxonomy" id="281687"/>
    <lineage>
        <taxon>Eukaryota</taxon>
        <taxon>Metazoa</taxon>
        <taxon>Ecdysozoa</taxon>
        <taxon>Nematoda</taxon>
        <taxon>Chromadorea</taxon>
        <taxon>Rhabditida</taxon>
        <taxon>Rhabditina</taxon>
        <taxon>Rhabditomorpha</taxon>
        <taxon>Rhabditoidea</taxon>
        <taxon>Rhabditidae</taxon>
        <taxon>Peloderinae</taxon>
        <taxon>Caenorhabditis</taxon>
    </lineage>
</organism>
<reference evidence="4" key="1">
    <citation type="submission" date="2010-08" db="EMBL/GenBank/DDBJ databases">
        <authorList>
            <consortium name="Caenorhabditis japonica Sequencing Consortium"/>
            <person name="Wilson R.K."/>
        </authorList>
    </citation>
    <scope>NUCLEOTIDE SEQUENCE [LARGE SCALE GENOMIC DNA]</scope>
    <source>
        <strain evidence="4">DF5081</strain>
    </source>
</reference>
<feature type="region of interest" description="Disordered" evidence="1">
    <location>
        <begin position="793"/>
        <end position="820"/>
    </location>
</feature>
<feature type="transmembrane region" description="Helical" evidence="2">
    <location>
        <begin position="760"/>
        <end position="784"/>
    </location>
</feature>
<keyword evidence="2" id="KW-0472">Membrane</keyword>
<feature type="region of interest" description="Disordered" evidence="1">
    <location>
        <begin position="12"/>
        <end position="40"/>
    </location>
</feature>
<keyword evidence="4" id="KW-1185">Reference proteome</keyword>
<keyword evidence="2" id="KW-1133">Transmembrane helix</keyword>
<dbReference type="Proteomes" id="UP000005237">
    <property type="component" value="Unassembled WGS sequence"/>
</dbReference>
<feature type="compositionally biased region" description="Basic and acidic residues" evidence="1">
    <location>
        <begin position="12"/>
        <end position="22"/>
    </location>
</feature>
<keyword evidence="2" id="KW-0812">Transmembrane</keyword>
<feature type="compositionally biased region" description="Polar residues" evidence="1">
    <location>
        <begin position="23"/>
        <end position="33"/>
    </location>
</feature>
<feature type="compositionally biased region" description="Basic and acidic residues" evidence="1">
    <location>
        <begin position="796"/>
        <end position="813"/>
    </location>
</feature>
<dbReference type="AlphaFoldDB" id="A0A8R1DXS4"/>
<evidence type="ECO:0000313" key="3">
    <source>
        <dbReference type="EnsemblMetazoa" id="CJA13625.1"/>
    </source>
</evidence>
<dbReference type="EnsemblMetazoa" id="CJA13625.1">
    <property type="protein sequence ID" value="CJA13625.1"/>
    <property type="gene ID" value="WBGene00132829"/>
</dbReference>
<evidence type="ECO:0000313" key="4">
    <source>
        <dbReference type="Proteomes" id="UP000005237"/>
    </source>
</evidence>
<evidence type="ECO:0000256" key="1">
    <source>
        <dbReference type="SAM" id="MobiDB-lite"/>
    </source>
</evidence>
<protein>
    <submittedName>
        <fullName evidence="3">Uncharacterized protein</fullName>
    </submittedName>
</protein>
<reference evidence="3" key="2">
    <citation type="submission" date="2022-06" db="UniProtKB">
        <authorList>
            <consortium name="EnsemblMetazoa"/>
        </authorList>
    </citation>
    <scope>IDENTIFICATION</scope>
    <source>
        <strain evidence="3">DF5081</strain>
    </source>
</reference>
<proteinExistence type="predicted"/>
<name>A0A8R1DXS4_CAEJA</name>
<sequence>MLIFNYEHPRLTKEPANKHQQRDTIVSNQPTSVKSDDSLEPAEALEKNAATLTRLFNVILFYNELDSGSVSMKQFVAEVMGFQDASRFGIHNEYNFRDTVKFMNLTDLISNQPPESFAKLLVNMRQLKMQNWSSLTKAKMDEIFKFSNYQFEEKFSYRKDLDSIIDLLKDFQYGPPSSLTETKAAQIFDQVSKKIENVDSLLIEMKNLYEDIIAFEESFNRSISFILKLNEFQTAAGGTYLSILTNTFESFNSSVELFNSWMNSVDNKKIRHQLEVIKDLFSTNITSFHKQALIGFPNALNGLGLLWGEFENDWLKIVLNVDGTLDSLKKVLMPLLKLSKNFNSKERACITVDRQVHFNVADKILRTIDRIDLRKPISESNLFLKAKSDLIKFQAISGFDDSFVQEWNNVLEYSSDLTDCKYSIDQFLKSPDYSKFQIEEWRTFFQNGRNLSEHEKYDKVRKSGLFKDYSILTKSLSDKINKLEREKGREFFSKAAGLNSKLIEMNKVFEAAQAFEPMKIAVEKYGQILQLFSPISQLERKSIKSLENCMLYAKTKFIKSQKMEDDLKWEMKNYSHQLRTNLISRDLTEQLAYSQRALAFYLNPDMPGIIEMFESNGKALGEKMKSLSSDEKKIVGSGLDSIFNTSFSTLETDIKSMKSRIGPGRDLSSFAQSLNALDDITVPPLNFAQIITTLNILRSTSIGRSKEVVAIEKSLNQLVGLHFASLRKKSKMSSLIDNAEQFFKDFFKTPSTVPESSSSIYIWMAFSIFTVILIGLIATCAATFMKSKRKINYKSPQDKGSKTKNSKANDSKGIKSKSPR</sequence>